<dbReference type="EMBL" id="KV429057">
    <property type="protein sequence ID" value="KZT69606.1"/>
    <property type="molecule type" value="Genomic_DNA"/>
</dbReference>
<evidence type="ECO:0000256" key="1">
    <source>
        <dbReference type="SAM" id="MobiDB-lite"/>
    </source>
</evidence>
<keyword evidence="3" id="KW-1185">Reference proteome</keyword>
<feature type="region of interest" description="Disordered" evidence="1">
    <location>
        <begin position="158"/>
        <end position="212"/>
    </location>
</feature>
<protein>
    <recommendedName>
        <fullName evidence="4">Protein kinase domain-containing protein</fullName>
    </recommendedName>
</protein>
<evidence type="ECO:0000313" key="3">
    <source>
        <dbReference type="Proteomes" id="UP000076727"/>
    </source>
</evidence>
<evidence type="ECO:0000313" key="2">
    <source>
        <dbReference type="EMBL" id="KZT69606.1"/>
    </source>
</evidence>
<name>A0A165QKV9_9APHY</name>
<proteinExistence type="predicted"/>
<feature type="compositionally biased region" description="Acidic residues" evidence="1">
    <location>
        <begin position="165"/>
        <end position="188"/>
    </location>
</feature>
<organism evidence="2 3">
    <name type="scientific">Daedalea quercina L-15889</name>
    <dbReference type="NCBI Taxonomy" id="1314783"/>
    <lineage>
        <taxon>Eukaryota</taxon>
        <taxon>Fungi</taxon>
        <taxon>Dikarya</taxon>
        <taxon>Basidiomycota</taxon>
        <taxon>Agaricomycotina</taxon>
        <taxon>Agaricomycetes</taxon>
        <taxon>Polyporales</taxon>
        <taxon>Fomitopsis</taxon>
    </lineage>
</organism>
<evidence type="ECO:0008006" key="4">
    <source>
        <dbReference type="Google" id="ProtNLM"/>
    </source>
</evidence>
<sequence>MRMAALKSVQETTMMFSTLTLMGDNIPEAITLSRADDFTSRQFDFRHGAYLSRPDWKPSLRPKDGHLSLRIGERIAGGRSAVVYSADIVTTSEKGDSPSSKTLPHAQNLCVKIARPNRCRTLAREAWISSPLTPTAFFIADLSPKQITFLPWDSKDFELSLPPEDPQDDPTCDDPLLDDELPDEEDDDVRGARERRRGETYTGKDDRDEDTQEDIRAMLDDLSDIFLMHCDIRPNNLVRAPTGAKLCPKHNCVHRSNLIDFAWTLSDGHNGDEDAAYPQAAARSL</sequence>
<reference evidence="2 3" key="1">
    <citation type="journal article" date="2016" name="Mol. Biol. Evol.">
        <title>Comparative Genomics of Early-Diverging Mushroom-Forming Fungi Provides Insights into the Origins of Lignocellulose Decay Capabilities.</title>
        <authorList>
            <person name="Nagy L.G."/>
            <person name="Riley R."/>
            <person name="Tritt A."/>
            <person name="Adam C."/>
            <person name="Daum C."/>
            <person name="Floudas D."/>
            <person name="Sun H."/>
            <person name="Yadav J.S."/>
            <person name="Pangilinan J."/>
            <person name="Larsson K.H."/>
            <person name="Matsuura K."/>
            <person name="Barry K."/>
            <person name="Labutti K."/>
            <person name="Kuo R."/>
            <person name="Ohm R.A."/>
            <person name="Bhattacharya S.S."/>
            <person name="Shirouzu T."/>
            <person name="Yoshinaga Y."/>
            <person name="Martin F.M."/>
            <person name="Grigoriev I.V."/>
            <person name="Hibbett D.S."/>
        </authorList>
    </citation>
    <scope>NUCLEOTIDE SEQUENCE [LARGE SCALE GENOMIC DNA]</scope>
    <source>
        <strain evidence="2 3">L-15889</strain>
    </source>
</reference>
<dbReference type="OrthoDB" id="2792339at2759"/>
<dbReference type="AlphaFoldDB" id="A0A165QKV9"/>
<accession>A0A165QKV9</accession>
<dbReference type="Proteomes" id="UP000076727">
    <property type="component" value="Unassembled WGS sequence"/>
</dbReference>
<feature type="compositionally biased region" description="Basic and acidic residues" evidence="1">
    <location>
        <begin position="189"/>
        <end position="206"/>
    </location>
</feature>
<gene>
    <name evidence="2" type="ORF">DAEQUDRAFT_738045</name>
</gene>